<dbReference type="Proteomes" id="UP000248975">
    <property type="component" value="Unassembled WGS sequence"/>
</dbReference>
<reference evidence="1 2" key="1">
    <citation type="submission" date="2017-08" db="EMBL/GenBank/DDBJ databases">
        <title>Infants hospitalized years apart are colonized by the same room-sourced microbial strains.</title>
        <authorList>
            <person name="Brooks B."/>
            <person name="Olm M.R."/>
            <person name="Firek B.A."/>
            <person name="Baker R."/>
            <person name="Thomas B.C."/>
            <person name="Morowitz M.J."/>
            <person name="Banfield J.F."/>
        </authorList>
    </citation>
    <scope>NUCLEOTIDE SEQUENCE [LARGE SCALE GENOMIC DNA]</scope>
    <source>
        <strain evidence="1">S2_003_000_R2_11</strain>
    </source>
</reference>
<evidence type="ECO:0000313" key="2">
    <source>
        <dbReference type="Proteomes" id="UP000248975"/>
    </source>
</evidence>
<name>A0A2W5TXI0_CERSP</name>
<dbReference type="AlphaFoldDB" id="A0A2W5TXI0"/>
<protein>
    <submittedName>
        <fullName evidence="1">Uncharacterized protein</fullName>
    </submittedName>
</protein>
<proteinExistence type="predicted"/>
<comment type="caution">
    <text evidence="1">The sequence shown here is derived from an EMBL/GenBank/DDBJ whole genome shotgun (WGS) entry which is preliminary data.</text>
</comment>
<organism evidence="1 2">
    <name type="scientific">Cereibacter sphaeroides</name>
    <name type="common">Rhodobacter sphaeroides</name>
    <dbReference type="NCBI Taxonomy" id="1063"/>
    <lineage>
        <taxon>Bacteria</taxon>
        <taxon>Pseudomonadati</taxon>
        <taxon>Pseudomonadota</taxon>
        <taxon>Alphaproteobacteria</taxon>
        <taxon>Rhodobacterales</taxon>
        <taxon>Paracoccaceae</taxon>
        <taxon>Cereibacter</taxon>
    </lineage>
</organism>
<sequence>MSPEQIKHMVSRFLAWKLPENFSPDGGISFEPTYRGVSGTVHARQPSGTNLFDANQAEEMVRHMLEELPAAQPGEGGA</sequence>
<dbReference type="EMBL" id="QFQS01000001">
    <property type="protein sequence ID" value="PZR00888.1"/>
    <property type="molecule type" value="Genomic_DNA"/>
</dbReference>
<accession>A0A2W5TXI0</accession>
<gene>
    <name evidence="1" type="ORF">DI533_00545</name>
</gene>
<evidence type="ECO:0000313" key="1">
    <source>
        <dbReference type="EMBL" id="PZR00888.1"/>
    </source>
</evidence>